<reference evidence="1 2" key="1">
    <citation type="submission" date="2016-11" db="EMBL/GenBank/DDBJ databases">
        <authorList>
            <person name="Jaros S."/>
            <person name="Januszkiewicz K."/>
            <person name="Wedrychowicz H."/>
        </authorList>
    </citation>
    <scope>NUCLEOTIDE SEQUENCE [LARGE SCALE GENOMIC DNA]</scope>
    <source>
        <strain evidence="1 2">DSM 21637</strain>
    </source>
</reference>
<dbReference type="EMBL" id="FPJW01000006">
    <property type="protein sequence ID" value="SFX48166.1"/>
    <property type="molecule type" value="Genomic_DNA"/>
</dbReference>
<evidence type="ECO:0000313" key="2">
    <source>
        <dbReference type="Proteomes" id="UP000182350"/>
    </source>
</evidence>
<dbReference type="SUPFAM" id="SSF52980">
    <property type="entry name" value="Restriction endonuclease-like"/>
    <property type="match status" value="1"/>
</dbReference>
<dbReference type="InterPro" id="IPR011335">
    <property type="entry name" value="Restrct_endonuc-II-like"/>
</dbReference>
<dbReference type="Pfam" id="PF07152">
    <property type="entry name" value="YaeQ"/>
    <property type="match status" value="1"/>
</dbReference>
<proteinExistence type="predicted"/>
<dbReference type="PANTHER" id="PTHR38784">
    <property type="entry name" value="SUCROSE PHOSPHORYLASE"/>
    <property type="match status" value="1"/>
</dbReference>
<dbReference type="OrthoDB" id="5293309at2"/>
<dbReference type="InterPro" id="IPR038590">
    <property type="entry name" value="YaeQ_sf"/>
</dbReference>
<accession>A0A1K1XEZ9</accession>
<name>A0A1K1XEZ9_9GAMM</name>
<organism evidence="1 2">
    <name type="scientific">Marinospirillum alkaliphilum DSM 21637</name>
    <dbReference type="NCBI Taxonomy" id="1122209"/>
    <lineage>
        <taxon>Bacteria</taxon>
        <taxon>Pseudomonadati</taxon>
        <taxon>Pseudomonadota</taxon>
        <taxon>Gammaproteobacteria</taxon>
        <taxon>Oceanospirillales</taxon>
        <taxon>Oceanospirillaceae</taxon>
        <taxon>Marinospirillum</taxon>
    </lineage>
</organism>
<dbReference type="CDD" id="cd22368">
    <property type="entry name" value="YaeQ-like"/>
    <property type="match status" value="1"/>
</dbReference>
<protein>
    <submittedName>
        <fullName evidence="1">Uncharacterized conserved protein YaeQ, suppresses RfaH defect</fullName>
    </submittedName>
</protein>
<dbReference type="Proteomes" id="UP000182350">
    <property type="component" value="Unassembled WGS sequence"/>
</dbReference>
<evidence type="ECO:0000313" key="1">
    <source>
        <dbReference type="EMBL" id="SFX48166.1"/>
    </source>
</evidence>
<dbReference type="PANTHER" id="PTHR38784:SF1">
    <property type="entry name" value="SUCROSE PHOSPHORYLASE"/>
    <property type="match status" value="1"/>
</dbReference>
<dbReference type="AlphaFoldDB" id="A0A1K1XEZ9"/>
<dbReference type="InterPro" id="IPR009822">
    <property type="entry name" value="YaeQ"/>
</dbReference>
<dbReference type="RefSeq" id="WP_072326086.1">
    <property type="nucleotide sequence ID" value="NZ_FPJW01000006.1"/>
</dbReference>
<keyword evidence="2" id="KW-1185">Reference proteome</keyword>
<sequence length="180" mass="20618">MALRSSVVKAQLQIADMDRHYYQDHNLTLAQHPSETDLRLMVRLLAFALNASEQLQFSSNLSDEGEPELSEKNLHGDIELWVAFGQPDEKWLRKACQRSARVRLYAYGGRAVPIWLQQNAKELKRFDNLELWEVPEQDAQALAGLYGRSMQLQCTINEGQVWLSDGDTSVQVELKRLGFD</sequence>
<dbReference type="STRING" id="1122209.SAMN02745752_01798"/>
<dbReference type="PIRSF" id="PIRSF011484">
    <property type="entry name" value="YaeQ"/>
    <property type="match status" value="1"/>
</dbReference>
<dbReference type="SMART" id="SM01322">
    <property type="entry name" value="YaeQ"/>
    <property type="match status" value="1"/>
</dbReference>
<dbReference type="Gene3D" id="3.10.640.10">
    <property type="entry name" value="Restriction endonuclease-like alpha-beta roll domain"/>
    <property type="match status" value="1"/>
</dbReference>
<gene>
    <name evidence="1" type="ORF">SAMN02745752_01798</name>
</gene>